<dbReference type="PANTHER" id="PTHR22936:SF69">
    <property type="entry name" value="RHOMBOID-LIKE PROTEIN"/>
    <property type="match status" value="1"/>
</dbReference>
<evidence type="ECO:0000256" key="1">
    <source>
        <dbReference type="ARBA" id="ARBA00000156"/>
    </source>
</evidence>
<sequence>MASGDLERGTKNRGNNSNIPSYYVETAENRWTSWIIPMFVVANIAVFIVVMYVNDCPKKTRGIEGSCVAKFLHRFSFQPLKENPLFGPSSDTLEKMGALKRNKVVHGHQGWRLITCMWLHAGVIHVLANVISLIFIGIRLEQQFGFVRVGIIYLVSGFGGSILSSLFIQQNISVGASGALFGLLGAMLSELLTNWTIYSNKDHETKTFYGDSFVIAALFTLVFIIAINLAVGILPHVDNFAHIGGFISGFLLGFVLLLRPQFGWAESRHSPADARVKSKHKAYQYVFLLAAAVLLIVGFTLGLVMLFKGENGNDHCSWCHYLSCVPTSKWNCQN</sequence>
<dbReference type="GO" id="GO:0006508">
    <property type="term" value="P:proteolysis"/>
    <property type="evidence" value="ECO:0007669"/>
    <property type="project" value="UniProtKB-KW"/>
</dbReference>
<feature type="transmembrane region" description="Helical" evidence="10">
    <location>
        <begin position="34"/>
        <end position="53"/>
    </location>
</feature>
<accession>A0A835N499</accession>
<feature type="transmembrane region" description="Helical" evidence="10">
    <location>
        <begin position="285"/>
        <end position="307"/>
    </location>
</feature>
<feature type="domain" description="Peptidase S54 rhomboid" evidence="11">
    <location>
        <begin position="108"/>
        <end position="257"/>
    </location>
</feature>
<comment type="similarity">
    <text evidence="3 10">Belongs to the peptidase S54 family.</text>
</comment>
<dbReference type="AlphaFoldDB" id="A0A835N499"/>
<dbReference type="GO" id="GO:0004252">
    <property type="term" value="F:serine-type endopeptidase activity"/>
    <property type="evidence" value="ECO:0007669"/>
    <property type="project" value="InterPro"/>
</dbReference>
<proteinExistence type="inferred from homology"/>
<feature type="transmembrane region" description="Helical" evidence="10">
    <location>
        <begin position="240"/>
        <end position="258"/>
    </location>
</feature>
<dbReference type="SUPFAM" id="SSF144091">
    <property type="entry name" value="Rhomboid-like"/>
    <property type="match status" value="1"/>
</dbReference>
<dbReference type="Proteomes" id="UP000657918">
    <property type="component" value="Unassembled WGS sequence"/>
</dbReference>
<keyword evidence="5 10" id="KW-0812">Transmembrane</keyword>
<dbReference type="InterPro" id="IPR022764">
    <property type="entry name" value="Peptidase_S54_rhomboid_dom"/>
</dbReference>
<keyword evidence="8 10" id="KW-1133">Transmembrane helix</keyword>
<name>A0A835N499_9ROSI</name>
<evidence type="ECO:0000256" key="10">
    <source>
        <dbReference type="RuleBase" id="RU362115"/>
    </source>
</evidence>
<comment type="function">
    <text evidence="10">Serine protease involved in intramembrane proteolysis.</text>
</comment>
<keyword evidence="7 10" id="KW-0720">Serine protease</keyword>
<dbReference type="EMBL" id="JADGMS010000003">
    <property type="protein sequence ID" value="KAF9685793.1"/>
    <property type="molecule type" value="Genomic_DNA"/>
</dbReference>
<feature type="transmembrane region" description="Helical" evidence="10">
    <location>
        <begin position="174"/>
        <end position="192"/>
    </location>
</feature>
<evidence type="ECO:0000313" key="13">
    <source>
        <dbReference type="Proteomes" id="UP000657918"/>
    </source>
</evidence>
<feature type="transmembrane region" description="Helical" evidence="10">
    <location>
        <begin position="150"/>
        <end position="168"/>
    </location>
</feature>
<evidence type="ECO:0000256" key="2">
    <source>
        <dbReference type="ARBA" id="ARBA00004141"/>
    </source>
</evidence>
<evidence type="ECO:0000256" key="4">
    <source>
        <dbReference type="ARBA" id="ARBA00022670"/>
    </source>
</evidence>
<keyword evidence="9 10" id="KW-0472">Membrane</keyword>
<dbReference type="Pfam" id="PF01694">
    <property type="entry name" value="Rhomboid"/>
    <property type="match status" value="1"/>
</dbReference>
<keyword evidence="6 10" id="KW-0378">Hydrolase</keyword>
<gene>
    <name evidence="12" type="ORF">SADUNF_Sadunf03G0091000</name>
</gene>
<dbReference type="GO" id="GO:0016020">
    <property type="term" value="C:membrane"/>
    <property type="evidence" value="ECO:0007669"/>
    <property type="project" value="UniProtKB-SubCell"/>
</dbReference>
<comment type="catalytic activity">
    <reaction evidence="1 10">
        <text>Cleaves type-1 transmembrane domains using a catalytic dyad composed of serine and histidine that are contributed by different transmembrane domains.</text>
        <dbReference type="EC" id="3.4.21.105"/>
    </reaction>
</comment>
<dbReference type="InterPro" id="IPR035952">
    <property type="entry name" value="Rhomboid-like_sf"/>
</dbReference>
<protein>
    <recommendedName>
        <fullName evidence="10">RHOMBOID-like protein</fullName>
        <ecNumber evidence="10">3.4.21.105</ecNumber>
    </recommendedName>
</protein>
<comment type="caution">
    <text evidence="12">The sequence shown here is derived from an EMBL/GenBank/DDBJ whole genome shotgun (WGS) entry which is preliminary data.</text>
</comment>
<evidence type="ECO:0000256" key="9">
    <source>
        <dbReference type="ARBA" id="ARBA00023136"/>
    </source>
</evidence>
<feature type="transmembrane region" description="Helical" evidence="10">
    <location>
        <begin position="213"/>
        <end position="234"/>
    </location>
</feature>
<dbReference type="OrthoDB" id="418595at2759"/>
<dbReference type="Gene3D" id="1.20.1540.10">
    <property type="entry name" value="Rhomboid-like"/>
    <property type="match status" value="1"/>
</dbReference>
<evidence type="ECO:0000256" key="8">
    <source>
        <dbReference type="ARBA" id="ARBA00022989"/>
    </source>
</evidence>
<evidence type="ECO:0000256" key="6">
    <source>
        <dbReference type="ARBA" id="ARBA00022801"/>
    </source>
</evidence>
<dbReference type="EC" id="3.4.21.105" evidence="10"/>
<dbReference type="PANTHER" id="PTHR22936">
    <property type="entry name" value="RHOMBOID-RELATED"/>
    <property type="match status" value="1"/>
</dbReference>
<dbReference type="InterPro" id="IPR002610">
    <property type="entry name" value="Peptidase_S54_rhomboid-like"/>
</dbReference>
<reference evidence="12 13" key="1">
    <citation type="submission" date="2020-10" db="EMBL/GenBank/DDBJ databases">
        <title>Plant Genome Project.</title>
        <authorList>
            <person name="Zhang R.-G."/>
        </authorList>
    </citation>
    <scope>NUCLEOTIDE SEQUENCE [LARGE SCALE GENOMIC DNA]</scope>
    <source>
        <strain evidence="12">FAFU-HL-1</strain>
        <tissue evidence="12">Leaf</tissue>
    </source>
</reference>
<dbReference type="GO" id="GO:0005794">
    <property type="term" value="C:Golgi apparatus"/>
    <property type="evidence" value="ECO:0007669"/>
    <property type="project" value="UniProtKB-ARBA"/>
</dbReference>
<keyword evidence="4 10" id="KW-0645">Protease</keyword>
<evidence type="ECO:0000313" key="12">
    <source>
        <dbReference type="EMBL" id="KAF9685793.1"/>
    </source>
</evidence>
<feature type="transmembrane region" description="Helical" evidence="10">
    <location>
        <begin position="117"/>
        <end position="138"/>
    </location>
</feature>
<evidence type="ECO:0000256" key="7">
    <source>
        <dbReference type="ARBA" id="ARBA00022825"/>
    </source>
</evidence>
<evidence type="ECO:0000256" key="3">
    <source>
        <dbReference type="ARBA" id="ARBA00009045"/>
    </source>
</evidence>
<comment type="subcellular location">
    <subcellularLocation>
        <location evidence="2 10">Membrane</location>
        <topology evidence="2 10">Multi-pass membrane protein</topology>
    </subcellularLocation>
</comment>
<evidence type="ECO:0000259" key="11">
    <source>
        <dbReference type="Pfam" id="PF01694"/>
    </source>
</evidence>
<organism evidence="12 13">
    <name type="scientific">Salix dunnii</name>
    <dbReference type="NCBI Taxonomy" id="1413687"/>
    <lineage>
        <taxon>Eukaryota</taxon>
        <taxon>Viridiplantae</taxon>
        <taxon>Streptophyta</taxon>
        <taxon>Embryophyta</taxon>
        <taxon>Tracheophyta</taxon>
        <taxon>Spermatophyta</taxon>
        <taxon>Magnoliopsida</taxon>
        <taxon>eudicotyledons</taxon>
        <taxon>Gunneridae</taxon>
        <taxon>Pentapetalae</taxon>
        <taxon>rosids</taxon>
        <taxon>fabids</taxon>
        <taxon>Malpighiales</taxon>
        <taxon>Salicaceae</taxon>
        <taxon>Saliceae</taxon>
        <taxon>Salix</taxon>
    </lineage>
</organism>
<dbReference type="FunFam" id="1.20.1540.10:FF:000019">
    <property type="entry name" value="RHOMBOID-like protein"/>
    <property type="match status" value="1"/>
</dbReference>
<keyword evidence="13" id="KW-1185">Reference proteome</keyword>
<evidence type="ECO:0000256" key="5">
    <source>
        <dbReference type="ARBA" id="ARBA00022692"/>
    </source>
</evidence>